<sequence length="365" mass="40085">MIMERFDPPGMLTDLDDAELQAWSDWISEQIDEARAGRPDLYDFDAPRPRFFNQLTTPVGQDTVEKDITWGAFPRLVALDSATDEERWQTADSSRDVQDEYCEWSIDRVGNQIKRVTFTCEGPEYWQFLAAVKPATVLALYRQHVSPTAANNDLFGADGSYDPKNKWNSTTKRGAMHLVQRNNTLGAEIELAGGASNARMRNGVLLTDAHQLILCGAYGQPERHSDPAIGAEVNALARANADITLANPVGIYFAGLSTTGWVTPDNSDPASYWKITRGTAQKPVRAVYEVPAEHGFAVSDIKINGKPIQYGAQIADFITMKLTGVATRLGAANYPPLSGCKRRAAHAHAAAIDVASVIEPRPPRR</sequence>
<proteinExistence type="predicted"/>
<name>A0A5C8PPB0_9HYPH</name>
<dbReference type="AlphaFoldDB" id="A0A5C8PPB0"/>
<dbReference type="OrthoDB" id="226361at2"/>
<dbReference type="EMBL" id="VDUZ01000010">
    <property type="protein sequence ID" value="TXL76807.1"/>
    <property type="molecule type" value="Genomic_DNA"/>
</dbReference>
<evidence type="ECO:0000313" key="1">
    <source>
        <dbReference type="EMBL" id="TXL76807.1"/>
    </source>
</evidence>
<reference evidence="1 2" key="1">
    <citation type="submission" date="2019-06" db="EMBL/GenBank/DDBJ databases">
        <title>New taxonomy in bacterial strain CC-CFT640, isolated from vineyard.</title>
        <authorList>
            <person name="Lin S.-Y."/>
            <person name="Tsai C.-F."/>
            <person name="Young C.-C."/>
        </authorList>
    </citation>
    <scope>NUCLEOTIDE SEQUENCE [LARGE SCALE GENOMIC DNA]</scope>
    <source>
        <strain evidence="1 2">CC-CFT640</strain>
    </source>
</reference>
<organism evidence="1 2">
    <name type="scientific">Vineibacter terrae</name>
    <dbReference type="NCBI Taxonomy" id="2586908"/>
    <lineage>
        <taxon>Bacteria</taxon>
        <taxon>Pseudomonadati</taxon>
        <taxon>Pseudomonadota</taxon>
        <taxon>Alphaproteobacteria</taxon>
        <taxon>Hyphomicrobiales</taxon>
        <taxon>Vineibacter</taxon>
    </lineage>
</organism>
<protein>
    <submittedName>
        <fullName evidence="1">Uncharacterized protein</fullName>
    </submittedName>
</protein>
<evidence type="ECO:0000313" key="2">
    <source>
        <dbReference type="Proteomes" id="UP000321638"/>
    </source>
</evidence>
<dbReference type="Proteomes" id="UP000321638">
    <property type="component" value="Unassembled WGS sequence"/>
</dbReference>
<gene>
    <name evidence="1" type="ORF">FHP25_11515</name>
</gene>
<keyword evidence="2" id="KW-1185">Reference proteome</keyword>
<comment type="caution">
    <text evidence="1">The sequence shown here is derived from an EMBL/GenBank/DDBJ whole genome shotgun (WGS) entry which is preliminary data.</text>
</comment>
<accession>A0A5C8PPB0</accession>